<evidence type="ECO:0000256" key="5">
    <source>
        <dbReference type="ARBA" id="ARBA00023004"/>
    </source>
</evidence>
<evidence type="ECO:0000256" key="4">
    <source>
        <dbReference type="ARBA" id="ARBA00022833"/>
    </source>
</evidence>
<comment type="caution">
    <text evidence="10">The sequence shown here is derived from an EMBL/GenBank/DDBJ whole genome shotgun (WGS) entry which is preliminary data.</text>
</comment>
<evidence type="ECO:0000259" key="9">
    <source>
        <dbReference type="PROSITE" id="PS51184"/>
    </source>
</evidence>
<dbReference type="InterPro" id="IPR003349">
    <property type="entry name" value="JmjN"/>
</dbReference>
<evidence type="ECO:0000313" key="10">
    <source>
        <dbReference type="EMBL" id="KAL3230839.1"/>
    </source>
</evidence>
<dbReference type="SUPFAM" id="SSF51197">
    <property type="entry name" value="Clavaminate synthase-like"/>
    <property type="match status" value="1"/>
</dbReference>
<dbReference type="Gene3D" id="2.60.120.650">
    <property type="entry name" value="Cupin"/>
    <property type="match status" value="2"/>
</dbReference>
<dbReference type="SMART" id="SM00558">
    <property type="entry name" value="JmjC"/>
    <property type="match status" value="1"/>
</dbReference>
<keyword evidence="4" id="KW-0862">Zinc</keyword>
<keyword evidence="2" id="KW-0479">Metal-binding</keyword>
<feature type="domain" description="JmjN" evidence="8">
    <location>
        <begin position="3"/>
        <end position="46"/>
    </location>
</feature>
<dbReference type="PANTHER" id="PTHR10694">
    <property type="entry name" value="LYSINE-SPECIFIC DEMETHYLASE"/>
    <property type="match status" value="1"/>
</dbReference>
<dbReference type="Gene3D" id="3.30.40.10">
    <property type="entry name" value="Zinc/RING finger domain, C3HC4 (zinc finger)"/>
    <property type="match status" value="1"/>
</dbReference>
<evidence type="ECO:0000256" key="3">
    <source>
        <dbReference type="ARBA" id="ARBA00022771"/>
    </source>
</evidence>
<keyword evidence="11" id="KW-1185">Reference proteome</keyword>
<dbReference type="InterPro" id="IPR011011">
    <property type="entry name" value="Znf_FYVE_PHD"/>
</dbReference>
<organism evidence="10 11">
    <name type="scientific">Nakaseomyces bracarensis</name>
    <dbReference type="NCBI Taxonomy" id="273131"/>
    <lineage>
        <taxon>Eukaryota</taxon>
        <taxon>Fungi</taxon>
        <taxon>Dikarya</taxon>
        <taxon>Ascomycota</taxon>
        <taxon>Saccharomycotina</taxon>
        <taxon>Saccharomycetes</taxon>
        <taxon>Saccharomycetales</taxon>
        <taxon>Saccharomycetaceae</taxon>
        <taxon>Nakaseomyces</taxon>
    </lineage>
</organism>
<keyword evidence="3" id="KW-0863">Zinc-finger</keyword>
<evidence type="ECO:0000256" key="6">
    <source>
        <dbReference type="ARBA" id="ARBA00023242"/>
    </source>
</evidence>
<comment type="subcellular location">
    <subcellularLocation>
        <location evidence="1">Nucleus</location>
    </subcellularLocation>
</comment>
<accession>A0ABR4NRG6</accession>
<dbReference type="SUPFAM" id="SSF57903">
    <property type="entry name" value="FYVE/PHD zinc finger"/>
    <property type="match status" value="1"/>
</dbReference>
<gene>
    <name evidence="10" type="ORF">RNJ44_01288</name>
</gene>
<proteinExistence type="predicted"/>
<keyword evidence="5" id="KW-0408">Iron</keyword>
<sequence>MEVPTVYPNEEEFANPIEYLSHPRIQRLGNRYGMLKLVPPSGFQPSLALNKEKFRFKVRLQHLNELHLLNRARFFFIQNLNNFDKLSKTASRRNNYKNKRRKPYVVLEDSSHKPHHVYLYDFFIYLVKQQGYNLAPASKLLQDNKLWKGFDGVGADDAKQLFKQELQSYYTYLQRILRGHSSPDQLFTGLLYKEIIPNSALQQQEEEDNQNQADDTKYNSTHEEHNLEGVTDVEDSVEDWCPACRKVPEEEELDEVTYCDGCNQIFHNKCLESDDLVKSSHGNFICNNCILGNGFYGFKYSDNYFTLKDFEKLYATDPNPNIDTLEKEFWNLVENIDKTITVPYGADIHSEDPNELTGFPTDDKDYATHPMNLLNLPHAKNSLLPFLQKDISGMTKPWIYVGSKFSTFCWHLEDQYTLSANYQHEGAPKVWYSIPDESCNNFHKLLHDLTPDLFEKQPDLLHQLVSLVSPYDPLFKKYKVKWYKVVQHPNEYVITFPKCYHAGFNSGYNLNEAVNFTNENWLKYGIQAISEYQKTKKMCVFDMYELITDILIMYVKGTITSDISEAFLRYCHEELLTFVNKEGRKIESLLQLTNRVLTVKNDHLQHLDREKPDFSALPKDDEGFFCSVCCTMCSFIFVVHDSNTEKQRASKRRKLSKDTSKVTTVDDLKAILNKNPSLTTLCATHYLENIAPENASDLDQIAYIRDFNELNELLRISGNKLDGIK</sequence>
<evidence type="ECO:0000256" key="7">
    <source>
        <dbReference type="SAM" id="MobiDB-lite"/>
    </source>
</evidence>
<dbReference type="InterPro" id="IPR003347">
    <property type="entry name" value="JmjC_dom"/>
</dbReference>
<dbReference type="SMART" id="SM00249">
    <property type="entry name" value="PHD"/>
    <property type="match status" value="1"/>
</dbReference>
<name>A0ABR4NRG6_9SACH</name>
<dbReference type="InterPro" id="IPR001965">
    <property type="entry name" value="Znf_PHD"/>
</dbReference>
<evidence type="ECO:0000256" key="2">
    <source>
        <dbReference type="ARBA" id="ARBA00022723"/>
    </source>
</evidence>
<dbReference type="Pfam" id="PF02375">
    <property type="entry name" value="JmjN"/>
    <property type="match status" value="1"/>
</dbReference>
<dbReference type="Pfam" id="PF02373">
    <property type="entry name" value="JmjC"/>
    <property type="match status" value="1"/>
</dbReference>
<feature type="compositionally biased region" description="Basic and acidic residues" evidence="7">
    <location>
        <begin position="214"/>
        <end position="227"/>
    </location>
</feature>
<feature type="region of interest" description="Disordered" evidence="7">
    <location>
        <begin position="202"/>
        <end position="229"/>
    </location>
</feature>
<evidence type="ECO:0000259" key="8">
    <source>
        <dbReference type="PROSITE" id="PS51183"/>
    </source>
</evidence>
<dbReference type="Pfam" id="PF00628">
    <property type="entry name" value="PHD"/>
    <property type="match status" value="1"/>
</dbReference>
<dbReference type="PANTHER" id="PTHR10694:SF33">
    <property type="entry name" value="LYSINE-SPECIFIC DEMETHYLASE 5"/>
    <property type="match status" value="1"/>
</dbReference>
<dbReference type="PROSITE" id="PS51183">
    <property type="entry name" value="JMJN"/>
    <property type="match status" value="1"/>
</dbReference>
<protein>
    <submittedName>
        <fullName evidence="10">Histone demethylase JHD2</fullName>
    </submittedName>
</protein>
<dbReference type="PROSITE" id="PS51184">
    <property type="entry name" value="JMJC"/>
    <property type="match status" value="1"/>
</dbReference>
<dbReference type="SMART" id="SM00545">
    <property type="entry name" value="JmjN"/>
    <property type="match status" value="1"/>
</dbReference>
<dbReference type="InterPro" id="IPR013083">
    <property type="entry name" value="Znf_RING/FYVE/PHD"/>
</dbReference>
<dbReference type="EMBL" id="JBEVYD010000009">
    <property type="protein sequence ID" value="KAL3230839.1"/>
    <property type="molecule type" value="Genomic_DNA"/>
</dbReference>
<evidence type="ECO:0000256" key="1">
    <source>
        <dbReference type="ARBA" id="ARBA00004123"/>
    </source>
</evidence>
<feature type="domain" description="JmjC" evidence="9">
    <location>
        <begin position="365"/>
        <end position="533"/>
    </location>
</feature>
<dbReference type="InterPro" id="IPR019787">
    <property type="entry name" value="Znf_PHD-finger"/>
</dbReference>
<reference evidence="10 11" key="1">
    <citation type="submission" date="2024-05" db="EMBL/GenBank/DDBJ databases">
        <title>Long read based assembly of the Candida bracarensis genome reveals expanded adhesin content.</title>
        <authorList>
            <person name="Marcet-Houben M."/>
            <person name="Ksiezopolska E."/>
            <person name="Gabaldon T."/>
        </authorList>
    </citation>
    <scope>NUCLEOTIDE SEQUENCE [LARGE SCALE GENOMIC DNA]</scope>
    <source>
        <strain evidence="10 11">CBM6</strain>
    </source>
</reference>
<keyword evidence="6" id="KW-0539">Nucleus</keyword>
<dbReference type="Proteomes" id="UP001623330">
    <property type="component" value="Unassembled WGS sequence"/>
</dbReference>
<evidence type="ECO:0000313" key="11">
    <source>
        <dbReference type="Proteomes" id="UP001623330"/>
    </source>
</evidence>